<dbReference type="Proteomes" id="UP000000803">
    <property type="component" value="Chromosome 2R"/>
</dbReference>
<reference evidence="2 4" key="2">
    <citation type="journal article" date="2002" name="Genome Biol.">
        <title>Finishing a whole-genome shotgun: release 3 of the Drosophila melanogaster euchromatic genome sequence.</title>
        <authorList>
            <person name="Celniker S.E."/>
            <person name="Wheeler D.A."/>
            <person name="Kronmiller B."/>
            <person name="Carlson J.W."/>
            <person name="Halpern A."/>
            <person name="Patel S."/>
            <person name="Adams M."/>
            <person name="Champe M."/>
            <person name="Dugan S.P."/>
            <person name="Frise E."/>
            <person name="Hodgson A."/>
            <person name="George R.A."/>
            <person name="Hoskins R.A."/>
            <person name="Laverty T."/>
            <person name="Muzny D.M."/>
            <person name="Nelson C.R."/>
            <person name="Pacleb J.M."/>
            <person name="Park S."/>
            <person name="Pfeiffer B.D."/>
            <person name="Richards S."/>
            <person name="Sodergren E.J."/>
            <person name="Svirskas R."/>
            <person name="Tabor P.E."/>
            <person name="Wan K."/>
            <person name="Stapleton M."/>
            <person name="Sutton G.G."/>
            <person name="Venter C."/>
            <person name="Weinstock G."/>
            <person name="Scherer S.E."/>
            <person name="Myers E.W."/>
            <person name="Gibbs R.A."/>
            <person name="Rubin G.M."/>
        </authorList>
    </citation>
    <scope>NUCLEOTIDE SEQUENCE [LARGE SCALE GENOMIC DNA]</scope>
    <source>
        <strain evidence="4">Berkeley</strain>
    </source>
</reference>
<dbReference type="AlphaFoldDB" id="A0A6M3Q7Q6"/>
<gene>
    <name evidence="2" type="primary">Dmel\CG46442</name>
    <name evidence="2 3" type="ORF">CG46442</name>
    <name evidence="2" type="ORF">Dmel_CG46442</name>
</gene>
<protein>
    <recommendedName>
        <fullName evidence="5">Salivary secreted peptide</fullName>
    </recommendedName>
</protein>
<dbReference type="OMA" id="GIGCNYT"/>
<evidence type="ECO:0000256" key="1">
    <source>
        <dbReference type="SAM" id="SignalP"/>
    </source>
</evidence>
<dbReference type="FlyBase" id="FBgn0287212">
    <property type="gene designation" value="CG46442"/>
</dbReference>
<reference evidence="2 4" key="5">
    <citation type="journal article" date="2002" name="Genome Biol.">
        <title>Heterochromatic sequences in a Drosophila whole-genome shotgun assembly.</title>
        <authorList>
            <person name="Hoskins R.A."/>
            <person name="Smith C.D."/>
            <person name="Carlson J.W."/>
            <person name="Carvalho A.B."/>
            <person name="Halpern A."/>
            <person name="Kaminker J.S."/>
            <person name="Kennedy C."/>
            <person name="Mungall C.J."/>
            <person name="Sullivan B.A."/>
            <person name="Sutton G.G."/>
            <person name="Yasuhara J.C."/>
            <person name="Wakimoto B.T."/>
            <person name="Myers E.W."/>
            <person name="Celniker S.E."/>
            <person name="Rubin G.M."/>
            <person name="Karpen G.H."/>
        </authorList>
    </citation>
    <scope>NUCLEOTIDE SEQUENCE [LARGE SCALE GENOMIC DNA]</scope>
    <source>
        <strain evidence="4">Berkeley</strain>
    </source>
</reference>
<dbReference type="InterPro" id="IPR031734">
    <property type="entry name" value="MBF2"/>
</dbReference>
<dbReference type="AGR" id="FB:FBgn0287212"/>
<reference evidence="2 4" key="9">
    <citation type="journal article" date="2015" name="G3 (Bethesda)">
        <title>Gene Model Annotations for Drosophila melanogaster: Impact of High-Throughput Data.</title>
        <authorList>
            <consortium name="FlyBase Consortium"/>
            <person name="Matthews B.B."/>
            <person name="Dos Santos G."/>
            <person name="Crosby M.A."/>
            <person name="Emmert D.B."/>
            <person name="St Pierre S.E."/>
            <person name="Gramates L.S."/>
            <person name="Zhou P."/>
            <person name="Schroeder A.J."/>
            <person name="Falls K."/>
            <person name="Strelets V."/>
            <person name="Russo S.M."/>
            <person name="Gelbart W.M."/>
            <person name="null"/>
        </authorList>
    </citation>
    <scope>NUCLEOTIDE SEQUENCE [LARGE SCALE GENOMIC DNA]</scope>
    <source>
        <strain evidence="4">Berkeley</strain>
    </source>
</reference>
<dbReference type="OrthoDB" id="7853348at2759"/>
<keyword evidence="1" id="KW-0732">Signal</keyword>
<proteinExistence type="predicted"/>
<reference evidence="2 4" key="11">
    <citation type="journal article" date="2015" name="Genome Res.">
        <title>The Release 6 reference sequence of the Drosophila melanogaster genome.</title>
        <authorList>
            <person name="Hoskins R.A."/>
            <person name="Carlson J.W."/>
            <person name="Wan K.H."/>
            <person name="Park S."/>
            <person name="Mendez I."/>
            <person name="Galle S.E."/>
            <person name="Booth B.W."/>
            <person name="Pfeiffer B.D."/>
            <person name="George R.A."/>
            <person name="Svirskas R."/>
            <person name="Krzywinski M."/>
            <person name="Schein J."/>
            <person name="Accardo M.C."/>
            <person name="Damia E."/>
            <person name="Messina G."/>
            <person name="Mendez-Lago M."/>
            <person name="de Pablos B."/>
            <person name="Demakova O.V."/>
            <person name="Andreyeva E.N."/>
            <person name="Boldyreva L.V."/>
            <person name="Marra M."/>
            <person name="Carvalho A.B."/>
            <person name="Dimitri P."/>
            <person name="Villasante A."/>
            <person name="Zhimulev I.F."/>
            <person name="Rubin G.M."/>
            <person name="Karpen G.H."/>
            <person name="Celniker S.E."/>
        </authorList>
    </citation>
    <scope>NUCLEOTIDE SEQUENCE [LARGE SCALE GENOMIC DNA]</scope>
    <source>
        <strain evidence="4">Berkeley</strain>
    </source>
</reference>
<name>A0A6M3Q7Q6_DROME</name>
<sequence length="115" mass="12873">MANTCGLLLLAILAYAEVACHSVQFGMLHFLAVPIYETEIFTTEFVDFVDVKYTQKGSMCFHINMILVIDESEMEWKGQASVLSGGIGYNFTILRLTFNQPEVAKVTVVIYGIPR</sequence>
<reference evidence="2 4" key="8">
    <citation type="journal article" date="2007" name="Science">
        <title>Sequence finishing and mapping of Drosophila melanogaster heterochromatin.</title>
        <authorList>
            <person name="Hoskins R.A."/>
            <person name="Carlson J.W."/>
            <person name="Kennedy C."/>
            <person name="Acevedo D."/>
            <person name="Evans-Holm M."/>
            <person name="Frise E."/>
            <person name="Wan K.H."/>
            <person name="Park S."/>
            <person name="Mendez-Lago M."/>
            <person name="Rossi F."/>
            <person name="Villasante A."/>
            <person name="Dimitri P."/>
            <person name="Karpen G.H."/>
            <person name="Celniker S.E."/>
        </authorList>
    </citation>
    <scope>NUCLEOTIDE SEQUENCE [LARGE SCALE GENOMIC DNA]</scope>
    <source>
        <strain evidence="4">Berkeley</strain>
    </source>
</reference>
<organism evidence="2 4">
    <name type="scientific">Drosophila melanogaster</name>
    <name type="common">Fruit fly</name>
    <dbReference type="NCBI Taxonomy" id="7227"/>
    <lineage>
        <taxon>Eukaryota</taxon>
        <taxon>Metazoa</taxon>
        <taxon>Ecdysozoa</taxon>
        <taxon>Arthropoda</taxon>
        <taxon>Hexapoda</taxon>
        <taxon>Insecta</taxon>
        <taxon>Pterygota</taxon>
        <taxon>Neoptera</taxon>
        <taxon>Endopterygota</taxon>
        <taxon>Diptera</taxon>
        <taxon>Brachycera</taxon>
        <taxon>Muscomorpha</taxon>
        <taxon>Ephydroidea</taxon>
        <taxon>Drosophilidae</taxon>
        <taxon>Drosophila</taxon>
        <taxon>Sophophora</taxon>
    </lineage>
</organism>
<dbReference type="EMBL" id="AE013599">
    <property type="protein sequence ID" value="QJC18733.1"/>
    <property type="molecule type" value="Genomic_DNA"/>
</dbReference>
<evidence type="ECO:0000313" key="4">
    <source>
        <dbReference type="Proteomes" id="UP000000803"/>
    </source>
</evidence>
<evidence type="ECO:0000313" key="3">
    <source>
        <dbReference type="FlyBase" id="FBgn0287212"/>
    </source>
</evidence>
<reference evidence="2 4" key="7">
    <citation type="journal article" date="2007" name="Science">
        <title>The Release 5.1 annotation of Drosophila melanogaster heterochromatin.</title>
        <authorList>
            <person name="Smith C.D."/>
            <person name="Shu S."/>
            <person name="Mungall C.J."/>
            <person name="Karpen G.H."/>
        </authorList>
    </citation>
    <scope>NUCLEOTIDE SEQUENCE [LARGE SCALE GENOMIC DNA]</scope>
    <source>
        <strain evidence="4">Berkeley</strain>
    </source>
</reference>
<reference evidence="2 4" key="4">
    <citation type="journal article" date="2002" name="Genome Biol.">
        <title>The transposable elements of the Drosophila melanogaster euchromatin: a genomics perspective.</title>
        <authorList>
            <person name="Kaminker J.S."/>
            <person name="Bergman C.M."/>
            <person name="Kronmiller B."/>
            <person name="Carlson J."/>
            <person name="Svirskas R."/>
            <person name="Patel S."/>
            <person name="Frise E."/>
            <person name="Wheeler D.A."/>
            <person name="Lewis S.E."/>
            <person name="Rubin G.M."/>
            <person name="Ashburner M."/>
            <person name="Celniker S.E."/>
        </authorList>
    </citation>
    <scope>NUCLEOTIDE SEQUENCE [LARGE SCALE GENOMIC DNA]</scope>
    <source>
        <strain evidence="4">Berkeley</strain>
    </source>
</reference>
<reference evidence="2 4" key="10">
    <citation type="journal article" date="2015" name="G3 (Bethesda)">
        <title>Gene Model Annotations for Drosophila melanogaster: The Rule-Benders.</title>
        <authorList>
            <consortium name="FlyBase Consortium"/>
            <person name="Crosby M.A."/>
            <person name="Gramates L.S."/>
            <person name="Dos Santos G."/>
            <person name="Matthews B.B."/>
            <person name="St Pierre S.E."/>
            <person name="Zhou P."/>
            <person name="Schroeder A.J."/>
            <person name="Falls K."/>
            <person name="Emmert D.B."/>
            <person name="Russo S.M."/>
            <person name="Gelbart W.M."/>
            <person name="null"/>
        </authorList>
    </citation>
    <scope>NUCLEOTIDE SEQUENCE [LARGE SCALE GENOMIC DNA]</scope>
    <source>
        <strain evidence="4">Berkeley</strain>
    </source>
</reference>
<dbReference type="InParanoid" id="A0A6M3Q7Q6"/>
<dbReference type="Pfam" id="PF15868">
    <property type="entry name" value="MBF2"/>
    <property type="match status" value="1"/>
</dbReference>
<dbReference type="VEuPathDB" id="VectorBase:FBgn0287212"/>
<feature type="chain" id="PRO_5026825462" description="Salivary secreted peptide" evidence="1">
    <location>
        <begin position="21"/>
        <end position="115"/>
    </location>
</feature>
<reference evidence="2 4" key="6">
    <citation type="journal article" date="2005" name="PLoS Comput. Biol.">
        <title>Combined evidence annotation of transposable elements in genome sequences.</title>
        <authorList>
            <person name="Quesneville H."/>
            <person name="Bergman C.M."/>
            <person name="Andrieu O."/>
            <person name="Autard D."/>
            <person name="Nouaud D."/>
            <person name="Ashburner M."/>
            <person name="Anxolabehere D."/>
        </authorList>
    </citation>
    <scope>NUCLEOTIDE SEQUENCE [LARGE SCALE GENOMIC DNA]</scope>
    <source>
        <strain evidence="4">Berkeley</strain>
    </source>
</reference>
<reference evidence="2 4" key="3">
    <citation type="journal article" date="2002" name="Genome Biol.">
        <title>Annotation of the Drosophila melanogaster euchromatic genome: a systematic review.</title>
        <authorList>
            <person name="Misra S."/>
            <person name="Crosby M.A."/>
            <person name="Mungall C.J."/>
            <person name="Matthews B.B."/>
            <person name="Campbell K.S."/>
            <person name="Hradecky P."/>
            <person name="Huang Y."/>
            <person name="Kaminker J.S."/>
            <person name="Millburn G.H."/>
            <person name="Prochnik S.E."/>
            <person name="Smith C.D."/>
            <person name="Tupy J.L."/>
            <person name="Whitfied E.J."/>
            <person name="Bayraktaroglu L."/>
            <person name="Berman B.P."/>
            <person name="Bettencourt B.R."/>
            <person name="Celniker S.E."/>
            <person name="de Grey A.D."/>
            <person name="Drysdale R.A."/>
            <person name="Harris N.L."/>
            <person name="Richter J."/>
            <person name="Russo S."/>
            <person name="Schroeder A.J."/>
            <person name="Shu S.Q."/>
            <person name="Stapleton M."/>
            <person name="Yamada C."/>
            <person name="Ashburner M."/>
            <person name="Gelbart W.M."/>
            <person name="Rubin G.M."/>
            <person name="Lewis S.E."/>
        </authorList>
    </citation>
    <scope>GENOME REANNOTATION</scope>
    <source>
        <strain evidence="4">Berkeley</strain>
    </source>
</reference>
<feature type="signal peptide" evidence="1">
    <location>
        <begin position="1"/>
        <end position="20"/>
    </location>
</feature>
<evidence type="ECO:0000313" key="2">
    <source>
        <dbReference type="EMBL" id="QJC18733.1"/>
    </source>
</evidence>
<accession>A0A6M3Q7Q6</accession>
<evidence type="ECO:0008006" key="5">
    <source>
        <dbReference type="Google" id="ProtNLM"/>
    </source>
</evidence>
<reference evidence="2 4" key="1">
    <citation type="journal article" date="2000" name="Science">
        <title>The genome sequence of Drosophila melanogaster.</title>
        <authorList>
            <person name="Adams M.D."/>
            <person name="Celniker S.E."/>
            <person name="Holt R.A."/>
            <person name="Evans C.A."/>
            <person name="Gocayne J.D."/>
            <person name="Amanatides P.G."/>
            <person name="Scherer S.E."/>
            <person name="Li P.W."/>
            <person name="Hoskins R.A."/>
            <person name="Galle R.F."/>
            <person name="George R.A."/>
            <person name="Lewis S.E."/>
            <person name="Richards S."/>
            <person name="Ashburner M."/>
            <person name="Henderson S.N."/>
            <person name="Sutton G.G."/>
            <person name="Wortman J.R."/>
            <person name="Yandell M.D."/>
            <person name="Zhang Q."/>
            <person name="Chen L.X."/>
            <person name="Brandon R.C."/>
            <person name="Rogers Y.H."/>
            <person name="Blazej R.G."/>
            <person name="Champe M."/>
            <person name="Pfeiffer B.D."/>
            <person name="Wan K.H."/>
            <person name="Doyle C."/>
            <person name="Baxter E.G."/>
            <person name="Helt G."/>
            <person name="Nelson C.R."/>
            <person name="Gabor G.L."/>
            <person name="Abril J.F."/>
            <person name="Agbayani A."/>
            <person name="An H.J."/>
            <person name="Andrews-Pfannkoch C."/>
            <person name="Baldwin D."/>
            <person name="Ballew R.M."/>
            <person name="Basu A."/>
            <person name="Baxendale J."/>
            <person name="Bayraktaroglu L."/>
            <person name="Beasley E.M."/>
            <person name="Beeson K.Y."/>
            <person name="Benos P.V."/>
            <person name="Berman B.P."/>
            <person name="Bhandari D."/>
            <person name="Bolshakov S."/>
            <person name="Borkova D."/>
            <person name="Botchan M.R."/>
            <person name="Bouck J."/>
            <person name="Brokstein P."/>
            <person name="Brottier P."/>
            <person name="Burtis K.C."/>
            <person name="Busam D.A."/>
            <person name="Butler H."/>
            <person name="Cadieu E."/>
            <person name="Center A."/>
            <person name="Chandra I."/>
            <person name="Cherry J.M."/>
            <person name="Cawley S."/>
            <person name="Dahlke C."/>
            <person name="Davenport L.B."/>
            <person name="Davies P."/>
            <person name="de Pablos B."/>
            <person name="Delcher A."/>
            <person name="Deng Z."/>
            <person name="Mays A.D."/>
            <person name="Dew I."/>
            <person name="Dietz S.M."/>
            <person name="Dodson K."/>
            <person name="Doup L.E."/>
            <person name="Downes M."/>
            <person name="Dugan-Rocha S."/>
            <person name="Dunkov B.C."/>
            <person name="Dunn P."/>
            <person name="Durbin K.J."/>
            <person name="Evangelista C.C."/>
            <person name="Ferraz C."/>
            <person name="Ferriera S."/>
            <person name="Fleischmann W."/>
            <person name="Fosler C."/>
            <person name="Gabrielian A.E."/>
            <person name="Garg N.S."/>
            <person name="Gelbart W.M."/>
            <person name="Glasser K."/>
            <person name="Glodek A."/>
            <person name="Gong F."/>
            <person name="Gorrell J.H."/>
            <person name="Gu Z."/>
            <person name="Guan P."/>
            <person name="Harris M."/>
            <person name="Harris N.L."/>
            <person name="Harvey D."/>
            <person name="Heiman T.J."/>
            <person name="Hernandez J.R."/>
            <person name="Houck J."/>
            <person name="Hostin D."/>
            <person name="Houston K.A."/>
            <person name="Howland T.J."/>
            <person name="Wei M.H."/>
            <person name="Ibegwam C."/>
            <person name="Jalali M."/>
            <person name="Kalush F."/>
            <person name="Karpen G.H."/>
            <person name="Ke Z."/>
            <person name="Kennison J.A."/>
            <person name="Ketchum K.A."/>
            <person name="Kimmel B.E."/>
            <person name="Kodira C.D."/>
            <person name="Kraft C."/>
            <person name="Kravitz S."/>
            <person name="Kulp D."/>
            <person name="Lai Z."/>
            <person name="Lasko P."/>
            <person name="Lei Y."/>
            <person name="Levitsky A.A."/>
            <person name="Li J."/>
            <person name="Li Z."/>
            <person name="Liang Y."/>
            <person name="Lin X."/>
            <person name="Liu X."/>
            <person name="Mattei B."/>
            <person name="McIntosh T.C."/>
            <person name="McLeod M.P."/>
            <person name="McPherson D."/>
            <person name="Merkulov G."/>
            <person name="Milshina N.V."/>
            <person name="Mobarry C."/>
            <person name="Morris J."/>
            <person name="Moshrefi A."/>
            <person name="Mount S.M."/>
            <person name="Moy M."/>
            <person name="Murphy B."/>
            <person name="Murphy L."/>
            <person name="Muzny D.M."/>
            <person name="Nelson D.L."/>
            <person name="Nelson D.R."/>
            <person name="Nelson K.A."/>
            <person name="Nixon K."/>
            <person name="Nusskern D.R."/>
            <person name="Pacleb J.M."/>
            <person name="Palazzolo M."/>
            <person name="Pittman G.S."/>
            <person name="Pan S."/>
            <person name="Pollard J."/>
            <person name="Puri V."/>
            <person name="Reese M.G."/>
            <person name="Reinert K."/>
            <person name="Remington K."/>
            <person name="Saunders R.D."/>
            <person name="Scheeler F."/>
            <person name="Shen H."/>
            <person name="Shue B.C."/>
            <person name="Siden-Kiamos I."/>
            <person name="Simpson M."/>
            <person name="Skupski M.P."/>
            <person name="Smith T."/>
            <person name="Spier E."/>
            <person name="Spradling A.C."/>
            <person name="Stapleton M."/>
            <person name="Strong R."/>
            <person name="Sun E."/>
            <person name="Svirskas R."/>
            <person name="Tector C."/>
            <person name="Turner R."/>
            <person name="Venter E."/>
            <person name="Wang A.H."/>
            <person name="Wang X."/>
            <person name="Wang Z.Y."/>
            <person name="Wassarman D.A."/>
            <person name="Weinstock G.M."/>
            <person name="Weissenbach J."/>
            <person name="Williams S.M."/>
            <person name="WoodageT"/>
            <person name="Worley K.C."/>
            <person name="Wu D."/>
            <person name="Yang S."/>
            <person name="Yao Q.A."/>
            <person name="Ye J."/>
            <person name="Yeh R.F."/>
            <person name="Zaveri J.S."/>
            <person name="Zhan M."/>
            <person name="Zhang G."/>
            <person name="Zhao Q."/>
            <person name="Zheng L."/>
            <person name="Zheng X.H."/>
            <person name="Zhong F.N."/>
            <person name="Zhong W."/>
            <person name="Zhou X."/>
            <person name="Zhu S."/>
            <person name="Zhu X."/>
            <person name="Smith H.O."/>
            <person name="Gibbs R.A."/>
            <person name="Myers E.W."/>
            <person name="Rubin G.M."/>
            <person name="Venter J.C."/>
        </authorList>
    </citation>
    <scope>NUCLEOTIDE SEQUENCE [LARGE SCALE GENOMIC DNA]</scope>
    <source>
        <strain evidence="4">Berkeley</strain>
    </source>
</reference>
<keyword evidence="4" id="KW-1185">Reference proteome</keyword>